<dbReference type="Proteomes" id="UP000023772">
    <property type="component" value="Chromosome"/>
</dbReference>
<sequence>MAIQPVPGCVLLFFGFLLKSNSYGVIQKLISFHAKEGRSAKFAKDLKYVCVLCENLAFSA</sequence>
<protein>
    <recommendedName>
        <fullName evidence="3">Secreted protein</fullName>
    </recommendedName>
</protein>
<name>A0ABN4D410_9BACT</name>
<gene>
    <name evidence="1" type="ORF">FH5T_09640</name>
</gene>
<evidence type="ECO:0000313" key="2">
    <source>
        <dbReference type="Proteomes" id="UP000023772"/>
    </source>
</evidence>
<proteinExistence type="predicted"/>
<accession>A0ABN4D410</accession>
<reference evidence="1 2" key="1">
    <citation type="submission" date="2014-03" db="EMBL/GenBank/DDBJ databases">
        <title>Complete genome sequence of a deeply braunched marine Bacteroidia bacterium Draconibacterium orientale type strain FH5T.</title>
        <authorList>
            <person name="Li X."/>
            <person name="Wang X."/>
            <person name="Xie Z."/>
            <person name="Du Z."/>
            <person name="Chen G."/>
        </authorList>
    </citation>
    <scope>NUCLEOTIDE SEQUENCE [LARGE SCALE GENOMIC DNA]</scope>
    <source>
        <strain evidence="1 2">FH5</strain>
    </source>
</reference>
<organism evidence="1 2">
    <name type="scientific">Draconibacterium orientale</name>
    <dbReference type="NCBI Taxonomy" id="1168034"/>
    <lineage>
        <taxon>Bacteria</taxon>
        <taxon>Pseudomonadati</taxon>
        <taxon>Bacteroidota</taxon>
        <taxon>Bacteroidia</taxon>
        <taxon>Marinilabiliales</taxon>
        <taxon>Prolixibacteraceae</taxon>
        <taxon>Draconibacterium</taxon>
    </lineage>
</organism>
<dbReference type="EMBL" id="CP007451">
    <property type="protein sequence ID" value="AHW61853.1"/>
    <property type="molecule type" value="Genomic_DNA"/>
</dbReference>
<keyword evidence="2" id="KW-1185">Reference proteome</keyword>
<evidence type="ECO:0008006" key="3">
    <source>
        <dbReference type="Google" id="ProtNLM"/>
    </source>
</evidence>
<evidence type="ECO:0000313" key="1">
    <source>
        <dbReference type="EMBL" id="AHW61853.1"/>
    </source>
</evidence>